<evidence type="ECO:0000259" key="10">
    <source>
        <dbReference type="Pfam" id="PF07992"/>
    </source>
</evidence>
<dbReference type="InterPro" id="IPR045024">
    <property type="entry name" value="NDH-2"/>
</dbReference>
<keyword evidence="6" id="KW-0560">Oxidoreductase</keyword>
<comment type="catalytic activity">
    <reaction evidence="8">
        <text>a quinone + NADH + H(+) = a quinol + NAD(+)</text>
        <dbReference type="Rhea" id="RHEA:46160"/>
        <dbReference type="ChEBI" id="CHEBI:15378"/>
        <dbReference type="ChEBI" id="CHEBI:24646"/>
        <dbReference type="ChEBI" id="CHEBI:57540"/>
        <dbReference type="ChEBI" id="CHEBI:57945"/>
        <dbReference type="ChEBI" id="CHEBI:132124"/>
        <dbReference type="EC" id="1.6.5.9"/>
    </reaction>
</comment>
<comment type="similarity">
    <text evidence="1">Belongs to the NADH dehydrogenase family.</text>
</comment>
<sequence length="512" mass="55014">MAQSSPSQRPHVVVVGGGFGGIAAVRKLKRANVDVTLIDRHTYNTFQPLLYQVATASLNPGDVTWFLRAIRAKQKNVRFMKGTVLTMDHVNKTLGLESGLTVSYDHLIIAAGVTTNFFGVPGAEEFAMPLYKRSQALAVRDRMFAALENAVINRTDEDLRIIVVGGGATGVETAGAFAELRNNDMPTTYPELDPKKMHITLIEMGPHVLAPFHPNLREYARKALEKRDVDLRLETTVKEVRSDGVVIAKGDKEEFLQAGIVVWASGITAHATIQDWNLPQGRGGRIVTGDDWDVEGLKDVYAIGDVAISPDPLPQLAQPAIQAGKHVAKLIDRAQDGKGMKKFKYKDKGTMATIGRASAIAQIKGLPRLKGFPAWFIWVALHVATLLGNRNRFATMINLTAKYLAWGSHNAIVGETPLVMANNPTTVRALEQQYGEGKSLSLAKKATAAAKKATTKKAAAKPAAKAPAKKAPAKAAAKAPAKKAPAKAAAKKTPAKKAPANTAAKKSPAKRS</sequence>
<comment type="caution">
    <text evidence="12">The sequence shown here is derived from an EMBL/GenBank/DDBJ whole genome shotgun (WGS) entry which is preliminary data.</text>
</comment>
<accession>A0ABU1UJ28</accession>
<evidence type="ECO:0000256" key="4">
    <source>
        <dbReference type="ARBA" id="ARBA00022827"/>
    </source>
</evidence>
<feature type="domain" description="FAD/NAD(P)-binding" evidence="10">
    <location>
        <begin position="11"/>
        <end position="324"/>
    </location>
</feature>
<feature type="domain" description="External alternative NADH-ubiquinone oxidoreductase-like C-terminal" evidence="11">
    <location>
        <begin position="348"/>
        <end position="404"/>
    </location>
</feature>
<evidence type="ECO:0000256" key="7">
    <source>
        <dbReference type="ARBA" id="ARBA00023027"/>
    </source>
</evidence>
<evidence type="ECO:0000256" key="3">
    <source>
        <dbReference type="ARBA" id="ARBA00022630"/>
    </source>
</evidence>
<feature type="compositionally biased region" description="Basic residues" evidence="9">
    <location>
        <begin position="480"/>
        <end position="495"/>
    </location>
</feature>
<keyword evidence="3" id="KW-0285">Flavoprotein</keyword>
<dbReference type="Pfam" id="PF07992">
    <property type="entry name" value="Pyr_redox_2"/>
    <property type="match status" value="1"/>
</dbReference>
<dbReference type="RefSeq" id="WP_309964955.1">
    <property type="nucleotide sequence ID" value="NZ_JAVDWH010000001.1"/>
</dbReference>
<keyword evidence="5" id="KW-0809">Transit peptide</keyword>
<dbReference type="PANTHER" id="PTHR43706">
    <property type="entry name" value="NADH DEHYDROGENASE"/>
    <property type="match status" value="1"/>
</dbReference>
<evidence type="ECO:0000259" key="11">
    <source>
        <dbReference type="Pfam" id="PF22366"/>
    </source>
</evidence>
<proteinExistence type="inferred from homology"/>
<evidence type="ECO:0000256" key="2">
    <source>
        <dbReference type="ARBA" id="ARBA00012637"/>
    </source>
</evidence>
<evidence type="ECO:0000313" key="12">
    <source>
        <dbReference type="EMBL" id="MDR7085163.1"/>
    </source>
</evidence>
<organism evidence="12 13">
    <name type="scientific">Aeromicrobium panaciterrae</name>
    <dbReference type="NCBI Taxonomy" id="363861"/>
    <lineage>
        <taxon>Bacteria</taxon>
        <taxon>Bacillati</taxon>
        <taxon>Actinomycetota</taxon>
        <taxon>Actinomycetes</taxon>
        <taxon>Propionibacteriales</taxon>
        <taxon>Nocardioidaceae</taxon>
        <taxon>Aeromicrobium</taxon>
    </lineage>
</organism>
<dbReference type="InterPro" id="IPR054585">
    <property type="entry name" value="NDH2-like_C"/>
</dbReference>
<feature type="region of interest" description="Disordered" evidence="9">
    <location>
        <begin position="451"/>
        <end position="512"/>
    </location>
</feature>
<feature type="compositionally biased region" description="Low complexity" evidence="9">
    <location>
        <begin position="496"/>
        <end position="506"/>
    </location>
</feature>
<dbReference type="SUPFAM" id="SSF51905">
    <property type="entry name" value="FAD/NAD(P)-binding domain"/>
    <property type="match status" value="1"/>
</dbReference>
<dbReference type="InterPro" id="IPR036188">
    <property type="entry name" value="FAD/NAD-bd_sf"/>
</dbReference>
<gene>
    <name evidence="12" type="ORF">J2X11_000002</name>
</gene>
<evidence type="ECO:0000256" key="5">
    <source>
        <dbReference type="ARBA" id="ARBA00022946"/>
    </source>
</evidence>
<dbReference type="EC" id="1.6.5.9" evidence="2"/>
<reference evidence="12 13" key="1">
    <citation type="submission" date="2023-07" db="EMBL/GenBank/DDBJ databases">
        <title>Sorghum-associated microbial communities from plants grown in Nebraska, USA.</title>
        <authorList>
            <person name="Schachtman D."/>
        </authorList>
    </citation>
    <scope>NUCLEOTIDE SEQUENCE [LARGE SCALE GENOMIC DNA]</scope>
    <source>
        <strain evidence="12 13">BE248</strain>
    </source>
</reference>
<dbReference type="PRINTS" id="PR00368">
    <property type="entry name" value="FADPNR"/>
</dbReference>
<evidence type="ECO:0000256" key="6">
    <source>
        <dbReference type="ARBA" id="ARBA00023002"/>
    </source>
</evidence>
<evidence type="ECO:0000313" key="13">
    <source>
        <dbReference type="Proteomes" id="UP001257739"/>
    </source>
</evidence>
<evidence type="ECO:0000256" key="9">
    <source>
        <dbReference type="SAM" id="MobiDB-lite"/>
    </source>
</evidence>
<name>A0ABU1UJ28_9ACTN</name>
<dbReference type="PRINTS" id="PR00411">
    <property type="entry name" value="PNDRDTASEI"/>
</dbReference>
<dbReference type="Proteomes" id="UP001257739">
    <property type="component" value="Unassembled WGS sequence"/>
</dbReference>
<dbReference type="Pfam" id="PF22366">
    <property type="entry name" value="NDH2_C"/>
    <property type="match status" value="1"/>
</dbReference>
<keyword evidence="4" id="KW-0274">FAD</keyword>
<evidence type="ECO:0000256" key="8">
    <source>
        <dbReference type="ARBA" id="ARBA00047599"/>
    </source>
</evidence>
<keyword evidence="13" id="KW-1185">Reference proteome</keyword>
<dbReference type="EMBL" id="JAVDWH010000001">
    <property type="protein sequence ID" value="MDR7085163.1"/>
    <property type="molecule type" value="Genomic_DNA"/>
</dbReference>
<dbReference type="PANTHER" id="PTHR43706:SF47">
    <property type="entry name" value="EXTERNAL NADH-UBIQUINONE OXIDOREDUCTASE 1, MITOCHONDRIAL-RELATED"/>
    <property type="match status" value="1"/>
</dbReference>
<protein>
    <recommendedName>
        <fullName evidence="2">NADH:ubiquinone reductase (non-electrogenic)</fullName>
        <ecNumber evidence="2">1.6.5.9</ecNumber>
    </recommendedName>
</protein>
<keyword evidence="7" id="KW-0520">NAD</keyword>
<evidence type="ECO:0000256" key="1">
    <source>
        <dbReference type="ARBA" id="ARBA00005272"/>
    </source>
</evidence>
<dbReference type="Gene3D" id="3.50.50.100">
    <property type="match status" value="1"/>
</dbReference>
<dbReference type="InterPro" id="IPR023753">
    <property type="entry name" value="FAD/NAD-binding_dom"/>
</dbReference>